<evidence type="ECO:0000256" key="1">
    <source>
        <dbReference type="ARBA" id="ARBA00004496"/>
    </source>
</evidence>
<protein>
    <recommendedName>
        <fullName evidence="4">UNC-45/Cro1/She4 central domain-containing protein</fullName>
    </recommendedName>
</protein>
<dbReference type="SUPFAM" id="SSF48371">
    <property type="entry name" value="ARM repeat"/>
    <property type="match status" value="1"/>
</dbReference>
<dbReference type="InterPro" id="IPR024660">
    <property type="entry name" value="UCS_central_dom"/>
</dbReference>
<dbReference type="eggNOG" id="KOG4151">
    <property type="taxonomic scope" value="Eukaryota"/>
</dbReference>
<dbReference type="Pfam" id="PF11701">
    <property type="entry name" value="UNC45-central"/>
    <property type="match status" value="1"/>
</dbReference>
<evidence type="ECO:0000256" key="3">
    <source>
        <dbReference type="SAM" id="MobiDB-lite"/>
    </source>
</evidence>
<keyword evidence="6" id="KW-1185">Reference proteome</keyword>
<feature type="domain" description="UNC-45/Cro1/She4 central" evidence="4">
    <location>
        <begin position="67"/>
        <end position="246"/>
    </location>
</feature>
<dbReference type="AlphaFoldDB" id="G0RXV7"/>
<dbReference type="STRING" id="759272.G0RXV7"/>
<sequence>MSSTDQPPFDDLSRQDKTLLLFARLMEGGKEDEETVASLDTLTGLLNDDPDAVKKGEQSIVAVIDADCLDTILGYLDMRQAETVRAHATLCTSAFLNAAGDHGRKMLSEFFLARIRRSTYDDYIVAFCVATAMFPVVPDLTSELFLTEGFLPSLGPLMRRKFKSRKVETACLEMLNAACMHAACREAVERYCIDWLEEIVDQDPDEVVCSAQHTGDPDVNNHEGSLYMRRHSQHVQNLAAVVLAKLRAVPKQPAPKKPGDKGSDENDEPRVQQAETSIEDLSKRFSKMLVDDPDHAQVSVEGLAYASLQSKVKEELSQDKETLKRLVRTLEKAPPKSPLAYGALSIFVNLTRYLPRETEEQEKLRQLKAYADAAGKLQPDSLMDDAHVAARCKRVFEAGITPVLAIHSKESSVASLTLIISILHSISVTQSLRGQLAQQGAVRVLLSSWSALPEKEALARRTAAQALARILISINPALVFGGSRPVSQTSAVRPLTTLLTPDDSSDTRDLLPTFESLLALTNLASTDHDTRRTIVRAAWDKIEELLFNSNSRVSTAAAELVCNIVQAPEQAHELFADEEKNAVKCANRVKVMLALCDAEDPKARSAAGGAMAALTQFEFVVKTVIAHPRGVDIILGLCREQDDEGLRHRGAVIVGNMVTAEGDVGKAARDAMVKGGAVQVLVDCAKRSRTAEVVQACVGGLEVLMGKGE</sequence>
<feature type="compositionally biased region" description="Basic and acidic residues" evidence="3">
    <location>
        <begin position="257"/>
        <end position="270"/>
    </location>
</feature>
<feature type="region of interest" description="Disordered" evidence="3">
    <location>
        <begin position="249"/>
        <end position="276"/>
    </location>
</feature>
<dbReference type="RefSeq" id="XP_006690985.1">
    <property type="nucleotide sequence ID" value="XM_006690922.1"/>
</dbReference>
<dbReference type="OMA" id="VCNLMTC"/>
<reference evidence="5 6" key="1">
    <citation type="journal article" date="2011" name="Cell">
        <title>Insight into structure and assembly of the nuclear pore complex by utilizing the genome of a eukaryotic thermophile.</title>
        <authorList>
            <person name="Amlacher S."/>
            <person name="Sarges P."/>
            <person name="Flemming D."/>
            <person name="van Noort V."/>
            <person name="Kunze R."/>
            <person name="Devos D.P."/>
            <person name="Arumugam M."/>
            <person name="Bork P."/>
            <person name="Hurt E."/>
        </authorList>
    </citation>
    <scope>NUCLEOTIDE SEQUENCE [LARGE SCALE GENOMIC DNA]</scope>
    <source>
        <strain evidence="6">DSM 1495 / CBS 144.50 / IMI 039719</strain>
    </source>
</reference>
<keyword evidence="2" id="KW-0963">Cytoplasm</keyword>
<dbReference type="InterPro" id="IPR016024">
    <property type="entry name" value="ARM-type_fold"/>
</dbReference>
<dbReference type="KEGG" id="cthr:CTHT_0004450"/>
<dbReference type="InterPro" id="IPR011989">
    <property type="entry name" value="ARM-like"/>
</dbReference>
<dbReference type="Proteomes" id="UP000008066">
    <property type="component" value="Unassembled WGS sequence"/>
</dbReference>
<dbReference type="EMBL" id="GL988032">
    <property type="protein sequence ID" value="EGS23743.1"/>
    <property type="molecule type" value="Genomic_DNA"/>
</dbReference>
<evidence type="ECO:0000256" key="2">
    <source>
        <dbReference type="ARBA" id="ARBA00022490"/>
    </source>
</evidence>
<dbReference type="GO" id="GO:0005737">
    <property type="term" value="C:cytoplasm"/>
    <property type="evidence" value="ECO:0007669"/>
    <property type="project" value="UniProtKB-SubCell"/>
</dbReference>
<dbReference type="Gene3D" id="1.25.10.10">
    <property type="entry name" value="Leucine-rich Repeat Variant"/>
    <property type="match status" value="1"/>
</dbReference>
<dbReference type="PANTHER" id="PTHR45994">
    <property type="entry name" value="FI21225P1"/>
    <property type="match status" value="1"/>
</dbReference>
<comment type="subcellular location">
    <subcellularLocation>
        <location evidence="1">Cytoplasm</location>
    </subcellularLocation>
</comment>
<evidence type="ECO:0000313" key="5">
    <source>
        <dbReference type="EMBL" id="EGS23743.1"/>
    </source>
</evidence>
<dbReference type="PANTHER" id="PTHR45994:SF1">
    <property type="entry name" value="FI21225P1"/>
    <property type="match status" value="1"/>
</dbReference>
<evidence type="ECO:0000313" key="6">
    <source>
        <dbReference type="Proteomes" id="UP000008066"/>
    </source>
</evidence>
<dbReference type="HOGENOM" id="CLU_016305_0_0_1"/>
<evidence type="ECO:0000259" key="4">
    <source>
        <dbReference type="Pfam" id="PF11701"/>
    </source>
</evidence>
<name>G0RXV7_CHATD</name>
<accession>G0RXV7</accession>
<dbReference type="GO" id="GO:0051879">
    <property type="term" value="F:Hsp90 protein binding"/>
    <property type="evidence" value="ECO:0007669"/>
    <property type="project" value="TreeGrafter"/>
</dbReference>
<gene>
    <name evidence="5" type="ORF">CTHT_0004450</name>
</gene>
<dbReference type="GeneID" id="18254483"/>
<organism evidence="6">
    <name type="scientific">Chaetomium thermophilum (strain DSM 1495 / CBS 144.50 / IMI 039719)</name>
    <name type="common">Thermochaetoides thermophila</name>
    <dbReference type="NCBI Taxonomy" id="759272"/>
    <lineage>
        <taxon>Eukaryota</taxon>
        <taxon>Fungi</taxon>
        <taxon>Dikarya</taxon>
        <taxon>Ascomycota</taxon>
        <taxon>Pezizomycotina</taxon>
        <taxon>Sordariomycetes</taxon>
        <taxon>Sordariomycetidae</taxon>
        <taxon>Sordariales</taxon>
        <taxon>Chaetomiaceae</taxon>
        <taxon>Thermochaetoides</taxon>
    </lineage>
</organism>
<dbReference type="OrthoDB" id="5574718at2759"/>
<proteinExistence type="predicted"/>